<proteinExistence type="predicted"/>
<comment type="caution">
    <text evidence="1">The sequence shown here is derived from an EMBL/GenBank/DDBJ whole genome shotgun (WGS) entry which is preliminary data.</text>
</comment>
<protein>
    <submittedName>
        <fullName evidence="1">HEAT repeat domain-containing protein</fullName>
    </submittedName>
</protein>
<gene>
    <name evidence="1" type="ORF">ACFYV7_32140</name>
</gene>
<sequence>MGVESIEPDIEAALGVLGDGTRGAEWAWAETVLRQAGPAAWPGLAEAVVCGADESAQRAGVLLGFAHVTDEIRIRMSYLLDEDPRERRESVFALGWRGSAMAPFARVLATMLDDPDPSVVAEAVGAFARIGRVTVPVLREVRRSTLSSRRAALAALAEIGWDTIDPWDVRVLTRLITAKSRAEIPQPFYPDAEWYALRTTDRDAVLRAFDLSDPVPVTMRAGFERWFTRRTTPPGPWLLDELADHRQCGQMFVAPVLDGWTLVFGKPKHMYHDDTAEEDYEHDAQQRRCVDLSRQFGTIYWYVQIFNGGCGDWTGWCAAERGTLTRYYHHDFSEGAVEVGNPLTAEAGLREPDGAGLLGLMNSHLPRETMLSLLGTQPDYDDRDLDDTAYVAAQQIWSDQVRAALADVGVDVLPTRSASLIAERTTVGLDELGPGTSVEGHGVLALTECGRRWGHRGAFPL</sequence>
<organism evidence="1 2">
    <name type="scientific">Nocardia suismassiliense</name>
    <dbReference type="NCBI Taxonomy" id="2077092"/>
    <lineage>
        <taxon>Bacteria</taxon>
        <taxon>Bacillati</taxon>
        <taxon>Actinomycetota</taxon>
        <taxon>Actinomycetes</taxon>
        <taxon>Mycobacteriales</taxon>
        <taxon>Nocardiaceae</taxon>
        <taxon>Nocardia</taxon>
    </lineage>
</organism>
<dbReference type="InterPro" id="IPR016024">
    <property type="entry name" value="ARM-type_fold"/>
</dbReference>
<reference evidence="1 2" key="1">
    <citation type="submission" date="2024-10" db="EMBL/GenBank/DDBJ databases">
        <title>The Natural Products Discovery Center: Release of the First 8490 Sequenced Strains for Exploring Actinobacteria Biosynthetic Diversity.</title>
        <authorList>
            <person name="Kalkreuter E."/>
            <person name="Kautsar S.A."/>
            <person name="Yang D."/>
            <person name="Bader C.D."/>
            <person name="Teijaro C.N."/>
            <person name="Fluegel L."/>
            <person name="Davis C.M."/>
            <person name="Simpson J.R."/>
            <person name="Lauterbach L."/>
            <person name="Steele A.D."/>
            <person name="Gui C."/>
            <person name="Meng S."/>
            <person name="Li G."/>
            <person name="Viehrig K."/>
            <person name="Ye F."/>
            <person name="Su P."/>
            <person name="Kiefer A.F."/>
            <person name="Nichols A."/>
            <person name="Cepeda A.J."/>
            <person name="Yan W."/>
            <person name="Fan B."/>
            <person name="Jiang Y."/>
            <person name="Adhikari A."/>
            <person name="Zheng C.-J."/>
            <person name="Schuster L."/>
            <person name="Cowan T.M."/>
            <person name="Smanski M.J."/>
            <person name="Chevrette M.G."/>
            <person name="De Carvalho L.P.S."/>
            <person name="Shen B."/>
        </authorList>
    </citation>
    <scope>NUCLEOTIDE SEQUENCE [LARGE SCALE GENOMIC DNA]</scope>
    <source>
        <strain evidence="1 2">NPDC003040</strain>
    </source>
</reference>
<evidence type="ECO:0000313" key="2">
    <source>
        <dbReference type="Proteomes" id="UP001601948"/>
    </source>
</evidence>
<dbReference type="EMBL" id="JBIAPI010000010">
    <property type="protein sequence ID" value="MFF3227488.1"/>
    <property type="molecule type" value="Genomic_DNA"/>
</dbReference>
<accession>A0ABW6R2L0</accession>
<dbReference type="RefSeq" id="WP_387723589.1">
    <property type="nucleotide sequence ID" value="NZ_JBIAPI010000010.1"/>
</dbReference>
<dbReference type="Proteomes" id="UP001601948">
    <property type="component" value="Unassembled WGS sequence"/>
</dbReference>
<evidence type="ECO:0000313" key="1">
    <source>
        <dbReference type="EMBL" id="MFF3227488.1"/>
    </source>
</evidence>
<dbReference type="InterPro" id="IPR011989">
    <property type="entry name" value="ARM-like"/>
</dbReference>
<dbReference type="SUPFAM" id="SSF48371">
    <property type="entry name" value="ARM repeat"/>
    <property type="match status" value="1"/>
</dbReference>
<dbReference type="Pfam" id="PF13646">
    <property type="entry name" value="HEAT_2"/>
    <property type="match status" value="1"/>
</dbReference>
<keyword evidence="2" id="KW-1185">Reference proteome</keyword>
<name>A0ABW6R2L0_9NOCA</name>
<dbReference type="Gene3D" id="1.25.10.10">
    <property type="entry name" value="Leucine-rich Repeat Variant"/>
    <property type="match status" value="1"/>
</dbReference>